<feature type="transmembrane region" description="Helical" evidence="1">
    <location>
        <begin position="131"/>
        <end position="155"/>
    </location>
</feature>
<keyword evidence="1" id="KW-0472">Membrane</keyword>
<feature type="transmembrane region" description="Helical" evidence="1">
    <location>
        <begin position="220"/>
        <end position="246"/>
    </location>
</feature>
<feature type="transmembrane region" description="Helical" evidence="1">
    <location>
        <begin position="82"/>
        <end position="99"/>
    </location>
</feature>
<keyword evidence="1" id="KW-1133">Transmembrane helix</keyword>
<feature type="transmembrane region" description="Helical" evidence="1">
    <location>
        <begin position="49"/>
        <end position="70"/>
    </location>
</feature>
<name>A0A1C1CHV1_9EURO</name>
<evidence type="ECO:0000313" key="2">
    <source>
        <dbReference type="EMBL" id="OCT48011.1"/>
    </source>
</evidence>
<evidence type="ECO:0000313" key="3">
    <source>
        <dbReference type="Proteomes" id="UP000094526"/>
    </source>
</evidence>
<protein>
    <submittedName>
        <fullName evidence="2">Uncharacterized protein</fullName>
    </submittedName>
</protein>
<dbReference type="Proteomes" id="UP000094526">
    <property type="component" value="Unassembled WGS sequence"/>
</dbReference>
<evidence type="ECO:0000256" key="1">
    <source>
        <dbReference type="SAM" id="Phobius"/>
    </source>
</evidence>
<feature type="transmembrane region" description="Helical" evidence="1">
    <location>
        <begin position="258"/>
        <end position="276"/>
    </location>
</feature>
<dbReference type="InterPro" id="IPR000366">
    <property type="entry name" value="GPCR_STE2"/>
</dbReference>
<feature type="transmembrane region" description="Helical" evidence="1">
    <location>
        <begin position="317"/>
        <end position="335"/>
    </location>
</feature>
<sequence length="443" mass="47792">MTTSSLLTLPTAGVGGAYYDKVFQVPVYPNSPSDLATWRVIDTWNNISVSYATTQGIATGLVWATLTYLLALTPDSKRTTPFHSFMLVGLVFLLIHMMIDIVSNLTPGLQTVSAYTAVTFDLANSIWTTKFVATFAASQVTAWFAFAFAVICLWVQAKGLLTGLRVRRPGLYKIVMTYLVLTSIAGLAAAMAFSIHQITVLGQPATDDEHSIDVAYTARVAYLSSVAICIGSYSLVSMLAVVDIVWKRRTAISGGGPYASALNLVALLCAQSFVIPCKSPFGQKLGPRFADVAFDPVIFCVLQLLPLQSGMMHPEIMLLPAVYMILPLGSLFMTVNSNSNPNVGDAQSPWTPAFPPSNCRTPTQDVYAGSDMTLTHLTAHPGPRPTSQVHSGAHIDRELSTIDAMECGVGARGRRKTDAEAETMLLNKDSQEKEVVVRPRAAT</sequence>
<dbReference type="GO" id="GO:0004932">
    <property type="term" value="F:mating-type factor pheromone receptor activity"/>
    <property type="evidence" value="ECO:0007669"/>
    <property type="project" value="InterPro"/>
</dbReference>
<dbReference type="PANTHER" id="PTHR28009">
    <property type="entry name" value="PHEROMONE ALPHA FACTOR RECEPTOR"/>
    <property type="match status" value="1"/>
</dbReference>
<keyword evidence="1" id="KW-0812">Transmembrane</keyword>
<dbReference type="VEuPathDB" id="FungiDB:G647_08176"/>
<gene>
    <name evidence="2" type="ORF">CLCR_04120</name>
</gene>
<organism evidence="2 3">
    <name type="scientific">Cladophialophora carrionii</name>
    <dbReference type="NCBI Taxonomy" id="86049"/>
    <lineage>
        <taxon>Eukaryota</taxon>
        <taxon>Fungi</taxon>
        <taxon>Dikarya</taxon>
        <taxon>Ascomycota</taxon>
        <taxon>Pezizomycotina</taxon>
        <taxon>Eurotiomycetes</taxon>
        <taxon>Chaetothyriomycetidae</taxon>
        <taxon>Chaetothyriales</taxon>
        <taxon>Herpotrichiellaceae</taxon>
        <taxon>Cladophialophora</taxon>
    </lineage>
</organism>
<dbReference type="OrthoDB" id="4117766at2759"/>
<feature type="transmembrane region" description="Helical" evidence="1">
    <location>
        <begin position="175"/>
        <end position="200"/>
    </location>
</feature>
<reference evidence="3" key="1">
    <citation type="submission" date="2015-07" db="EMBL/GenBank/DDBJ databases">
        <authorList>
            <person name="Teixeira M.M."/>
            <person name="Souza R.C."/>
            <person name="Almeida L.G."/>
            <person name="Vicente V.A."/>
            <person name="de Hoog S."/>
            <person name="Bocca A.L."/>
            <person name="de Almeida S.R."/>
            <person name="Vasconcelos A.T."/>
            <person name="Felipe M.S."/>
        </authorList>
    </citation>
    <scope>NUCLEOTIDE SEQUENCE [LARGE SCALE GENOMIC DNA]</scope>
    <source>
        <strain evidence="3">KSF</strain>
    </source>
</reference>
<dbReference type="GO" id="GO:0038038">
    <property type="term" value="C:G protein-coupled receptor homodimeric complex"/>
    <property type="evidence" value="ECO:0007669"/>
    <property type="project" value="TreeGrafter"/>
</dbReference>
<keyword evidence="3" id="KW-1185">Reference proteome</keyword>
<dbReference type="EMBL" id="LGRB01000012">
    <property type="protein sequence ID" value="OCT48011.1"/>
    <property type="molecule type" value="Genomic_DNA"/>
</dbReference>
<dbReference type="PANTHER" id="PTHR28009:SF1">
    <property type="entry name" value="PHEROMONE ALPHA FACTOR RECEPTOR"/>
    <property type="match status" value="1"/>
</dbReference>
<dbReference type="VEuPathDB" id="FungiDB:CLCR_04120"/>
<dbReference type="GO" id="GO:0000750">
    <property type="term" value="P:pheromone-dependent signal transduction involved in conjugation with cellular fusion"/>
    <property type="evidence" value="ECO:0007669"/>
    <property type="project" value="TreeGrafter"/>
</dbReference>
<dbReference type="AlphaFoldDB" id="A0A1C1CHV1"/>
<accession>A0A1C1CHV1</accession>
<dbReference type="Pfam" id="PF02116">
    <property type="entry name" value="STE2"/>
    <property type="match status" value="1"/>
</dbReference>
<comment type="caution">
    <text evidence="2">The sequence shown here is derived from an EMBL/GenBank/DDBJ whole genome shotgun (WGS) entry which is preliminary data.</text>
</comment>
<proteinExistence type="predicted"/>
<dbReference type="eggNOG" id="ENOG502RPVQ">
    <property type="taxonomic scope" value="Eukaryota"/>
</dbReference>